<protein>
    <submittedName>
        <fullName evidence="1">Uncharacterized protein</fullName>
    </submittedName>
</protein>
<name>A0A0K2U489_LEPSM</name>
<sequence length="24" mass="2668">MLLFSLDGIAVVEFLLSPMSQMLI</sequence>
<accession>A0A0K2U489</accession>
<dbReference type="EMBL" id="HACA01015160">
    <property type="protein sequence ID" value="CDW32521.1"/>
    <property type="molecule type" value="Transcribed_RNA"/>
</dbReference>
<proteinExistence type="predicted"/>
<evidence type="ECO:0000313" key="1">
    <source>
        <dbReference type="EMBL" id="CDW32521.1"/>
    </source>
</evidence>
<dbReference type="AlphaFoldDB" id="A0A0K2U489"/>
<organism evidence="1">
    <name type="scientific">Lepeophtheirus salmonis</name>
    <name type="common">Salmon louse</name>
    <name type="synonym">Caligus salmonis</name>
    <dbReference type="NCBI Taxonomy" id="72036"/>
    <lineage>
        <taxon>Eukaryota</taxon>
        <taxon>Metazoa</taxon>
        <taxon>Ecdysozoa</taxon>
        <taxon>Arthropoda</taxon>
        <taxon>Crustacea</taxon>
        <taxon>Multicrustacea</taxon>
        <taxon>Hexanauplia</taxon>
        <taxon>Copepoda</taxon>
        <taxon>Siphonostomatoida</taxon>
        <taxon>Caligidae</taxon>
        <taxon>Lepeophtheirus</taxon>
    </lineage>
</organism>
<reference evidence="1" key="1">
    <citation type="submission" date="2014-05" db="EMBL/GenBank/DDBJ databases">
        <authorList>
            <person name="Chronopoulou M."/>
        </authorList>
    </citation>
    <scope>NUCLEOTIDE SEQUENCE</scope>
    <source>
        <tissue evidence="1">Whole organism</tissue>
    </source>
</reference>